<evidence type="ECO:0000313" key="10">
    <source>
        <dbReference type="Proteomes" id="UP000030748"/>
    </source>
</evidence>
<evidence type="ECO:0000256" key="7">
    <source>
        <dbReference type="ARBA" id="ARBA00023316"/>
    </source>
</evidence>
<keyword evidence="7" id="KW-0961">Cell wall biogenesis/degradation</keyword>
<dbReference type="InterPro" id="IPR000743">
    <property type="entry name" value="Glyco_hydro_28"/>
</dbReference>
<evidence type="ECO:0000256" key="1">
    <source>
        <dbReference type="ARBA" id="ARBA00004191"/>
    </source>
</evidence>
<sequence length="119" mass="12411">AAPINGFILAGGGTVDGQAKNPYNSFFFGKLPLKTTVSIGQGSTNVCHHRSITQLNCGPGHSISVGSLGKQPRELDVTGFIVKNCTLLGTTNGIRIKTYPASDPSKASGMLNPIIIDQN</sequence>
<dbReference type="STRING" id="4155.A0A022RZV9"/>
<dbReference type="Proteomes" id="UP000030748">
    <property type="component" value="Unassembled WGS sequence"/>
</dbReference>
<organism evidence="9 10">
    <name type="scientific">Erythranthe guttata</name>
    <name type="common">Yellow monkey flower</name>
    <name type="synonym">Mimulus guttatus</name>
    <dbReference type="NCBI Taxonomy" id="4155"/>
    <lineage>
        <taxon>Eukaryota</taxon>
        <taxon>Viridiplantae</taxon>
        <taxon>Streptophyta</taxon>
        <taxon>Embryophyta</taxon>
        <taxon>Tracheophyta</taxon>
        <taxon>Spermatophyta</taxon>
        <taxon>Magnoliopsida</taxon>
        <taxon>eudicotyledons</taxon>
        <taxon>Gunneridae</taxon>
        <taxon>Pentapetalae</taxon>
        <taxon>asterids</taxon>
        <taxon>lamiids</taxon>
        <taxon>Lamiales</taxon>
        <taxon>Phrymaceae</taxon>
        <taxon>Erythranthe</taxon>
    </lineage>
</organism>
<dbReference type="SUPFAM" id="SSF51126">
    <property type="entry name" value="Pectin lyase-like"/>
    <property type="match status" value="1"/>
</dbReference>
<dbReference type="EMBL" id="KI630180">
    <property type="protein sequence ID" value="EYU45531.1"/>
    <property type="molecule type" value="Genomic_DNA"/>
</dbReference>
<evidence type="ECO:0000256" key="6">
    <source>
        <dbReference type="ARBA" id="ARBA00023295"/>
    </source>
</evidence>
<accession>A0A022RZV9</accession>
<evidence type="ECO:0000256" key="4">
    <source>
        <dbReference type="ARBA" id="ARBA00022525"/>
    </source>
</evidence>
<comment type="subcellular location">
    <subcellularLocation>
        <location evidence="1">Secreted</location>
        <location evidence="1">Cell wall</location>
    </subcellularLocation>
</comment>
<dbReference type="Gene3D" id="2.160.20.10">
    <property type="entry name" value="Single-stranded right-handed beta-helix, Pectin lyase-like"/>
    <property type="match status" value="1"/>
</dbReference>
<evidence type="ECO:0000256" key="8">
    <source>
        <dbReference type="RuleBase" id="RU361169"/>
    </source>
</evidence>
<reference evidence="9 10" key="1">
    <citation type="journal article" date="2013" name="Proc. Natl. Acad. Sci. U.S.A.">
        <title>Fine-scale variation in meiotic recombination in Mimulus inferred from population shotgun sequencing.</title>
        <authorList>
            <person name="Hellsten U."/>
            <person name="Wright K.M."/>
            <person name="Jenkins J."/>
            <person name="Shu S."/>
            <person name="Yuan Y."/>
            <person name="Wessler S.R."/>
            <person name="Schmutz J."/>
            <person name="Willis J.H."/>
            <person name="Rokhsar D.S."/>
        </authorList>
    </citation>
    <scope>NUCLEOTIDE SEQUENCE [LARGE SCALE GENOMIC DNA]</scope>
    <source>
        <strain evidence="10">cv. DUN x IM62</strain>
    </source>
</reference>
<keyword evidence="5 8" id="KW-0378">Hydrolase</keyword>
<proteinExistence type="inferred from homology"/>
<dbReference type="GO" id="GO:0071555">
    <property type="term" value="P:cell wall organization"/>
    <property type="evidence" value="ECO:0007669"/>
    <property type="project" value="UniProtKB-KW"/>
</dbReference>
<evidence type="ECO:0000256" key="5">
    <source>
        <dbReference type="ARBA" id="ARBA00022801"/>
    </source>
</evidence>
<dbReference type="Pfam" id="PF00295">
    <property type="entry name" value="Glyco_hydro_28"/>
    <property type="match status" value="1"/>
</dbReference>
<evidence type="ECO:0000256" key="3">
    <source>
        <dbReference type="ARBA" id="ARBA00022512"/>
    </source>
</evidence>
<dbReference type="GO" id="GO:0004650">
    <property type="term" value="F:polygalacturonase activity"/>
    <property type="evidence" value="ECO:0007669"/>
    <property type="project" value="InterPro"/>
</dbReference>
<evidence type="ECO:0000256" key="2">
    <source>
        <dbReference type="ARBA" id="ARBA00008834"/>
    </source>
</evidence>
<dbReference type="InterPro" id="IPR012334">
    <property type="entry name" value="Pectin_lyas_fold"/>
</dbReference>
<dbReference type="AlphaFoldDB" id="A0A022RZV9"/>
<dbReference type="GO" id="GO:0005975">
    <property type="term" value="P:carbohydrate metabolic process"/>
    <property type="evidence" value="ECO:0007669"/>
    <property type="project" value="InterPro"/>
</dbReference>
<name>A0A022RZV9_ERYGU</name>
<dbReference type="InterPro" id="IPR011050">
    <property type="entry name" value="Pectin_lyase_fold/virulence"/>
</dbReference>
<keyword evidence="3" id="KW-0134">Cell wall</keyword>
<comment type="similarity">
    <text evidence="2 8">Belongs to the glycosyl hydrolase 28 family.</text>
</comment>
<protein>
    <submittedName>
        <fullName evidence="9">Uncharacterized protein</fullName>
    </submittedName>
</protein>
<evidence type="ECO:0000313" key="9">
    <source>
        <dbReference type="EMBL" id="EYU45531.1"/>
    </source>
</evidence>
<dbReference type="PANTHER" id="PTHR31375">
    <property type="match status" value="1"/>
</dbReference>
<feature type="non-terminal residue" evidence="9">
    <location>
        <position position="1"/>
    </location>
</feature>
<keyword evidence="4" id="KW-0964">Secreted</keyword>
<keyword evidence="10" id="KW-1185">Reference proteome</keyword>
<gene>
    <name evidence="9" type="ORF">MIMGU_mgv11b0237182mg</name>
</gene>
<keyword evidence="6 8" id="KW-0326">Glycosidase</keyword>